<accession>A0A381WX47</accession>
<name>A0A381WX47_9ZZZZ</name>
<protein>
    <recommendedName>
        <fullName evidence="2">AB hydrolase-1 domain-containing protein</fullName>
    </recommendedName>
</protein>
<dbReference type="AlphaFoldDB" id="A0A381WX47"/>
<reference evidence="1" key="1">
    <citation type="submission" date="2018-05" db="EMBL/GenBank/DDBJ databases">
        <authorList>
            <person name="Lanie J.A."/>
            <person name="Ng W.-L."/>
            <person name="Kazmierczak K.M."/>
            <person name="Andrzejewski T.M."/>
            <person name="Davidsen T.M."/>
            <person name="Wayne K.J."/>
            <person name="Tettelin H."/>
            <person name="Glass J.I."/>
            <person name="Rusch D."/>
            <person name="Podicherti R."/>
            <person name="Tsui H.-C.T."/>
            <person name="Winkler M.E."/>
        </authorList>
    </citation>
    <scope>NUCLEOTIDE SEQUENCE</scope>
</reference>
<dbReference type="EMBL" id="UINC01013109">
    <property type="protein sequence ID" value="SVA56838.1"/>
    <property type="molecule type" value="Genomic_DNA"/>
</dbReference>
<dbReference type="InterPro" id="IPR029058">
    <property type="entry name" value="AB_hydrolase_fold"/>
</dbReference>
<organism evidence="1">
    <name type="scientific">marine metagenome</name>
    <dbReference type="NCBI Taxonomy" id="408172"/>
    <lineage>
        <taxon>unclassified sequences</taxon>
        <taxon>metagenomes</taxon>
        <taxon>ecological metagenomes</taxon>
    </lineage>
</organism>
<evidence type="ECO:0008006" key="2">
    <source>
        <dbReference type="Google" id="ProtNLM"/>
    </source>
</evidence>
<evidence type="ECO:0000313" key="1">
    <source>
        <dbReference type="EMBL" id="SVA56838.1"/>
    </source>
</evidence>
<feature type="non-terminal residue" evidence="1">
    <location>
        <position position="79"/>
    </location>
</feature>
<gene>
    <name evidence="1" type="ORF">METZ01_LOCUS109692</name>
</gene>
<sequence>MIKEEGKFTYIEHGTGTPLILLHGLMGGVDNFGSMVDIVADAGYKVLAPDLKIFKVPLLRTSIKYLANYIKSFMQHKKL</sequence>
<dbReference type="Gene3D" id="3.40.50.1820">
    <property type="entry name" value="alpha/beta hydrolase"/>
    <property type="match status" value="1"/>
</dbReference>
<proteinExistence type="predicted"/>
<dbReference type="SUPFAM" id="SSF53474">
    <property type="entry name" value="alpha/beta-Hydrolases"/>
    <property type="match status" value="1"/>
</dbReference>